<evidence type="ECO:0000313" key="2">
    <source>
        <dbReference type="EMBL" id="RMX61068.1"/>
    </source>
</evidence>
<dbReference type="AlphaFoldDB" id="A0A3M6V647"/>
<comment type="caution">
    <text evidence="2">The sequence shown here is derived from an EMBL/GenBank/DDBJ whole genome shotgun (WGS) entry which is preliminary data.</text>
</comment>
<reference evidence="2 3" key="1">
    <citation type="journal article" date="2018" name="Sci. Rep.">
        <title>Comparative analysis of the Pocillopora damicornis genome highlights role of immune system in coral evolution.</title>
        <authorList>
            <person name="Cunning R."/>
            <person name="Bay R.A."/>
            <person name="Gillette P."/>
            <person name="Baker A.C."/>
            <person name="Traylor-Knowles N."/>
        </authorList>
    </citation>
    <scope>NUCLEOTIDE SEQUENCE [LARGE SCALE GENOMIC DNA]</scope>
    <source>
        <strain evidence="2">RSMAS</strain>
        <tissue evidence="2">Whole animal</tissue>
    </source>
</reference>
<dbReference type="Proteomes" id="UP000275408">
    <property type="component" value="Unassembled WGS sequence"/>
</dbReference>
<name>A0A3M6V647_POCDA</name>
<sequence>MRETYVPGVQKLSLQDVYNQKDVPWPEFETIDIDAEFRPLGDDIATELVDRHGYSNESAKTLEKEVLYLLNHPTAIQRKASLQTEGVVQFEVASTGAKNGTVQVSVYRDHATCVCGRYLRHLNFVRSKSGQVHKRTALAEHDVQKATAGKKGGRNKYGYRPARGKAQPSSSASAQTGPLYSEIHHNENPFELVFLVESVKRCKSCHLNFCHRKKVIPFDVIFSHKERWMYPVNGDWSNCRPPQQETVRYYHASMKCLLTRFPYFTADYISTPSDVKESLRDSHKSYLANKFGLTFD</sequence>
<proteinExistence type="predicted"/>
<dbReference type="OrthoDB" id="5989137at2759"/>
<organism evidence="2 3">
    <name type="scientific">Pocillopora damicornis</name>
    <name type="common">Cauliflower coral</name>
    <name type="synonym">Millepora damicornis</name>
    <dbReference type="NCBI Taxonomy" id="46731"/>
    <lineage>
        <taxon>Eukaryota</taxon>
        <taxon>Metazoa</taxon>
        <taxon>Cnidaria</taxon>
        <taxon>Anthozoa</taxon>
        <taxon>Hexacorallia</taxon>
        <taxon>Scleractinia</taxon>
        <taxon>Astrocoeniina</taxon>
        <taxon>Pocilloporidae</taxon>
        <taxon>Pocillopora</taxon>
    </lineage>
</organism>
<evidence type="ECO:0000256" key="1">
    <source>
        <dbReference type="SAM" id="MobiDB-lite"/>
    </source>
</evidence>
<protein>
    <submittedName>
        <fullName evidence="2">Uncharacterized protein</fullName>
    </submittedName>
</protein>
<dbReference type="EMBL" id="RCHS01000080">
    <property type="protein sequence ID" value="RMX61068.1"/>
    <property type="molecule type" value="Genomic_DNA"/>
</dbReference>
<feature type="compositionally biased region" description="Polar residues" evidence="1">
    <location>
        <begin position="167"/>
        <end position="176"/>
    </location>
</feature>
<accession>A0A3M6V647</accession>
<feature type="region of interest" description="Disordered" evidence="1">
    <location>
        <begin position="145"/>
        <end position="176"/>
    </location>
</feature>
<gene>
    <name evidence="2" type="ORF">pdam_00024895</name>
</gene>
<keyword evidence="3" id="KW-1185">Reference proteome</keyword>
<evidence type="ECO:0000313" key="3">
    <source>
        <dbReference type="Proteomes" id="UP000275408"/>
    </source>
</evidence>